<keyword evidence="2" id="KW-1185">Reference proteome</keyword>
<sequence length="54" mass="5566">MYSTFAEYFGAIGRDVLSIGEAIIGLIEHIIDIGGSGRGGHGGGNYPPGQYPLA</sequence>
<protein>
    <submittedName>
        <fullName evidence="1">Uncharacterized protein</fullName>
    </submittedName>
</protein>
<gene>
    <name evidence="1" type="ORF">DFR68_10640</name>
</gene>
<name>A0A370H0S7_9NOCA</name>
<dbReference type="AlphaFoldDB" id="A0A370H0S7"/>
<evidence type="ECO:0000313" key="2">
    <source>
        <dbReference type="Proteomes" id="UP000255355"/>
    </source>
</evidence>
<organism evidence="1 2">
    <name type="scientific">Nocardia mexicana</name>
    <dbReference type="NCBI Taxonomy" id="279262"/>
    <lineage>
        <taxon>Bacteria</taxon>
        <taxon>Bacillati</taxon>
        <taxon>Actinomycetota</taxon>
        <taxon>Actinomycetes</taxon>
        <taxon>Mycobacteriales</taxon>
        <taxon>Nocardiaceae</taxon>
        <taxon>Nocardia</taxon>
    </lineage>
</organism>
<dbReference type="RefSeq" id="WP_157124038.1">
    <property type="nucleotide sequence ID" value="NZ_QQAZ01000006.1"/>
</dbReference>
<evidence type="ECO:0000313" key="1">
    <source>
        <dbReference type="EMBL" id="RDI49606.1"/>
    </source>
</evidence>
<dbReference type="EMBL" id="QQAZ01000006">
    <property type="protein sequence ID" value="RDI49606.1"/>
    <property type="molecule type" value="Genomic_DNA"/>
</dbReference>
<dbReference type="Proteomes" id="UP000255355">
    <property type="component" value="Unassembled WGS sequence"/>
</dbReference>
<comment type="caution">
    <text evidence="1">The sequence shown here is derived from an EMBL/GenBank/DDBJ whole genome shotgun (WGS) entry which is preliminary data.</text>
</comment>
<proteinExistence type="predicted"/>
<accession>A0A370H0S7</accession>
<reference evidence="1 2" key="1">
    <citation type="submission" date="2018-07" db="EMBL/GenBank/DDBJ databases">
        <title>Genomic Encyclopedia of Type Strains, Phase IV (KMG-IV): sequencing the most valuable type-strain genomes for metagenomic binning, comparative biology and taxonomic classification.</title>
        <authorList>
            <person name="Goeker M."/>
        </authorList>
    </citation>
    <scope>NUCLEOTIDE SEQUENCE [LARGE SCALE GENOMIC DNA]</scope>
    <source>
        <strain evidence="1 2">DSM 44952</strain>
    </source>
</reference>